<dbReference type="AlphaFoldDB" id="A0A2M7EAZ4"/>
<dbReference type="InterPro" id="IPR007445">
    <property type="entry name" value="PilO"/>
</dbReference>
<dbReference type="Proteomes" id="UP000230766">
    <property type="component" value="Unassembled WGS sequence"/>
</dbReference>
<comment type="caution">
    <text evidence="2">The sequence shown here is derived from an EMBL/GenBank/DDBJ whole genome shotgun (WGS) entry which is preliminary data.</text>
</comment>
<dbReference type="PANTHER" id="PTHR39555:SF1">
    <property type="entry name" value="TYPE IV PILUS INNER MEMBRANE COMPONENT PILO"/>
    <property type="match status" value="1"/>
</dbReference>
<dbReference type="EMBL" id="PETJ01000060">
    <property type="protein sequence ID" value="PIV64920.1"/>
    <property type="molecule type" value="Genomic_DNA"/>
</dbReference>
<sequence>MTISRPLAILLGLFLALLLAIGFSLPKYQNLKLLQSKVKEKETELQTERKYFSEVGEAKEKLKKFEQEISKINSALPPEPGLPSLGNFLQIAASQNGLVLKKIMPSPAISLKEEFIKKGFSPEIKETGVNLTVSGDYPSFKNFLSNLEKTARMIEIESISFSSPEEETAIDFNLRIKIYSY</sequence>
<dbReference type="Gene3D" id="3.30.70.60">
    <property type="match status" value="1"/>
</dbReference>
<organism evidence="2 3">
    <name type="scientific">Candidatus Nealsonbacteria bacterium CG01_land_8_20_14_3_00_12</name>
    <dbReference type="NCBI Taxonomy" id="1974697"/>
    <lineage>
        <taxon>Bacteria</taxon>
        <taxon>Candidatus Nealsoniibacteriota</taxon>
    </lineage>
</organism>
<dbReference type="GO" id="GO:0043107">
    <property type="term" value="P:type IV pilus-dependent motility"/>
    <property type="evidence" value="ECO:0007669"/>
    <property type="project" value="InterPro"/>
</dbReference>
<dbReference type="InterPro" id="IPR014717">
    <property type="entry name" value="Transl_elong_EF1B/ribsomal_bS6"/>
</dbReference>
<dbReference type="Pfam" id="PF04350">
    <property type="entry name" value="PilO"/>
    <property type="match status" value="1"/>
</dbReference>
<evidence type="ECO:0000313" key="3">
    <source>
        <dbReference type="Proteomes" id="UP000230766"/>
    </source>
</evidence>
<gene>
    <name evidence="2" type="ORF">COS09_02290</name>
</gene>
<evidence type="ECO:0008006" key="4">
    <source>
        <dbReference type="Google" id="ProtNLM"/>
    </source>
</evidence>
<feature type="coiled-coil region" evidence="1">
    <location>
        <begin position="48"/>
        <end position="75"/>
    </location>
</feature>
<dbReference type="PANTHER" id="PTHR39555">
    <property type="entry name" value="FIMBRIAL ASSEMBLY PROTEIN PILO-LIKE PROTEIN-RELATED"/>
    <property type="match status" value="1"/>
</dbReference>
<proteinExistence type="predicted"/>
<accession>A0A2M7EAZ4</accession>
<protein>
    <recommendedName>
        <fullName evidence="4">Pilus assembly protein PilO</fullName>
    </recommendedName>
</protein>
<keyword evidence="1" id="KW-0175">Coiled coil</keyword>
<evidence type="ECO:0000313" key="2">
    <source>
        <dbReference type="EMBL" id="PIV64920.1"/>
    </source>
</evidence>
<dbReference type="GO" id="GO:0043683">
    <property type="term" value="P:type IV pilus assembly"/>
    <property type="evidence" value="ECO:0007669"/>
    <property type="project" value="InterPro"/>
</dbReference>
<reference evidence="3" key="1">
    <citation type="submission" date="2017-09" db="EMBL/GenBank/DDBJ databases">
        <title>Depth-based differentiation of microbial function through sediment-hosted aquifers and enrichment of novel symbionts in the deep terrestrial subsurface.</title>
        <authorList>
            <person name="Probst A.J."/>
            <person name="Ladd B."/>
            <person name="Jarett J.K."/>
            <person name="Geller-Mcgrath D.E."/>
            <person name="Sieber C.M.K."/>
            <person name="Emerson J.B."/>
            <person name="Anantharaman K."/>
            <person name="Thomas B.C."/>
            <person name="Malmstrom R."/>
            <person name="Stieglmeier M."/>
            <person name="Klingl A."/>
            <person name="Woyke T."/>
            <person name="Ryan C.M."/>
            <person name="Banfield J.F."/>
        </authorList>
    </citation>
    <scope>NUCLEOTIDE SEQUENCE [LARGE SCALE GENOMIC DNA]</scope>
</reference>
<name>A0A2M7EAZ4_9BACT</name>
<evidence type="ECO:0000256" key="1">
    <source>
        <dbReference type="SAM" id="Coils"/>
    </source>
</evidence>